<evidence type="ECO:0000313" key="3">
    <source>
        <dbReference type="Proteomes" id="UP001151529"/>
    </source>
</evidence>
<evidence type="ECO:0000313" key="2">
    <source>
        <dbReference type="EMBL" id="KAJ6752137.1"/>
    </source>
</evidence>
<feature type="region of interest" description="Disordered" evidence="1">
    <location>
        <begin position="1"/>
        <end position="34"/>
    </location>
</feature>
<feature type="compositionally biased region" description="Polar residues" evidence="1">
    <location>
        <begin position="17"/>
        <end position="27"/>
    </location>
</feature>
<comment type="caution">
    <text evidence="2">The sequence shown here is derived from an EMBL/GenBank/DDBJ whole genome shotgun (WGS) entry which is preliminary data.</text>
</comment>
<name>A0A9Q0VPA9_SALVM</name>
<organism evidence="2 3">
    <name type="scientific">Salix viminalis</name>
    <name type="common">Common osier</name>
    <name type="synonym">Basket willow</name>
    <dbReference type="NCBI Taxonomy" id="40686"/>
    <lineage>
        <taxon>Eukaryota</taxon>
        <taxon>Viridiplantae</taxon>
        <taxon>Streptophyta</taxon>
        <taxon>Embryophyta</taxon>
        <taxon>Tracheophyta</taxon>
        <taxon>Spermatophyta</taxon>
        <taxon>Magnoliopsida</taxon>
        <taxon>eudicotyledons</taxon>
        <taxon>Gunneridae</taxon>
        <taxon>Pentapetalae</taxon>
        <taxon>rosids</taxon>
        <taxon>fabids</taxon>
        <taxon>Malpighiales</taxon>
        <taxon>Salicaceae</taxon>
        <taxon>Saliceae</taxon>
        <taxon>Salix</taxon>
    </lineage>
</organism>
<proteinExistence type="predicted"/>
<protein>
    <submittedName>
        <fullName evidence="2">Uncharacterized protein</fullName>
    </submittedName>
</protein>
<reference evidence="2" key="2">
    <citation type="journal article" date="2023" name="Int. J. Mol. Sci.">
        <title>De Novo Assembly and Annotation of 11 Diverse Shrub Willow (Salix) Genomes Reveals Novel Gene Organization in Sex-Linked Regions.</title>
        <authorList>
            <person name="Hyden B."/>
            <person name="Feng K."/>
            <person name="Yates T.B."/>
            <person name="Jawdy S."/>
            <person name="Cereghino C."/>
            <person name="Smart L.B."/>
            <person name="Muchero W."/>
        </authorList>
    </citation>
    <scope>NUCLEOTIDE SEQUENCE [LARGE SCALE GENOMIC DNA]</scope>
    <source>
        <tissue evidence="2">Shoot tip</tissue>
    </source>
</reference>
<dbReference type="OrthoDB" id="689590at2759"/>
<dbReference type="EMBL" id="JAPFFL010000001">
    <property type="protein sequence ID" value="KAJ6752137.1"/>
    <property type="molecule type" value="Genomic_DNA"/>
</dbReference>
<accession>A0A9Q0VPA9</accession>
<feature type="non-terminal residue" evidence="2">
    <location>
        <position position="105"/>
    </location>
</feature>
<gene>
    <name evidence="2" type="ORF">OIU85_002554</name>
</gene>
<dbReference type="Proteomes" id="UP001151529">
    <property type="component" value="Chromosome 16"/>
</dbReference>
<sequence length="105" mass="11860">MRTQDPKQDNPQDQNQTFTTENQQPPSMENPDNKFQSLKTLHDLLVKETKARQQQVESLVKAKEALEIELGKINTGKVSLDVENGLFSVFIETQMAEMDGIVDGL</sequence>
<evidence type="ECO:0000256" key="1">
    <source>
        <dbReference type="SAM" id="MobiDB-lite"/>
    </source>
</evidence>
<reference evidence="2" key="1">
    <citation type="submission" date="2022-11" db="EMBL/GenBank/DDBJ databases">
        <authorList>
            <person name="Hyden B.L."/>
            <person name="Feng K."/>
            <person name="Yates T."/>
            <person name="Jawdy S."/>
            <person name="Smart L.B."/>
            <person name="Muchero W."/>
        </authorList>
    </citation>
    <scope>NUCLEOTIDE SEQUENCE</scope>
    <source>
        <tissue evidence="2">Shoot tip</tissue>
    </source>
</reference>
<dbReference type="AlphaFoldDB" id="A0A9Q0VPA9"/>
<keyword evidence="3" id="KW-1185">Reference proteome</keyword>
<feature type="compositionally biased region" description="Basic and acidic residues" evidence="1">
    <location>
        <begin position="1"/>
        <end position="10"/>
    </location>
</feature>